<evidence type="ECO:0000313" key="2">
    <source>
        <dbReference type="EMBL" id="QVT79188.1"/>
    </source>
</evidence>
<dbReference type="Proteomes" id="UP000679307">
    <property type="component" value="Chromosome"/>
</dbReference>
<evidence type="ECO:0008006" key="4">
    <source>
        <dbReference type="Google" id="ProtNLM"/>
    </source>
</evidence>
<organism evidence="2 3">
    <name type="scientific">Nocardioides aquaticus</name>
    <dbReference type="NCBI Taxonomy" id="160826"/>
    <lineage>
        <taxon>Bacteria</taxon>
        <taxon>Bacillati</taxon>
        <taxon>Actinomycetota</taxon>
        <taxon>Actinomycetes</taxon>
        <taxon>Propionibacteriales</taxon>
        <taxon>Nocardioidaceae</taxon>
        <taxon>Nocardioides</taxon>
    </lineage>
</organism>
<accession>A0ABX8EKP8</accession>
<keyword evidence="3" id="KW-1185">Reference proteome</keyword>
<keyword evidence="1" id="KW-0472">Membrane</keyword>
<evidence type="ECO:0000256" key="1">
    <source>
        <dbReference type="SAM" id="Phobius"/>
    </source>
</evidence>
<sequence>MTGFMLAAGVVAIAVLHAYRLAVPPRPDLASAVRRWDASRARATRIQRIGAPKATTVGGKAQNWMVDQVLRRARDVKHLAQDLAVTGATIEQHVGKTTVLAIVGFVGPLVVLGFLNTIGLGLPLVFGPAVGAVLAGAMLFVTRQELTDKAKKKRAEFRRTLSVYLDLVAMSMQAGRGHAEALPASAAIGTGWAFTQLQDAIDGARFSGTTPWHALGQLGDRFGIRELTDLDAALTLANDDGAKVRTTLVARAETLRSERIADAEAASAQATESMRFALIVMVFTFLAYELYPSVARLFAG</sequence>
<dbReference type="EMBL" id="CP075371">
    <property type="protein sequence ID" value="QVT79188.1"/>
    <property type="molecule type" value="Genomic_DNA"/>
</dbReference>
<reference evidence="2 3" key="1">
    <citation type="submission" date="2021-05" db="EMBL/GenBank/DDBJ databases">
        <title>Complete genome of Nocardioides aquaticus KCTC 9944T isolated from meromictic and hypersaline Ekho Lake, Antarctica.</title>
        <authorList>
            <person name="Hwang K."/>
            <person name="Kim K.M."/>
            <person name="Choe H."/>
        </authorList>
    </citation>
    <scope>NUCLEOTIDE SEQUENCE [LARGE SCALE GENOMIC DNA]</scope>
    <source>
        <strain evidence="2 3">KCTC 9944</strain>
    </source>
</reference>
<evidence type="ECO:0000313" key="3">
    <source>
        <dbReference type="Proteomes" id="UP000679307"/>
    </source>
</evidence>
<name>A0ABX8EKP8_9ACTN</name>
<dbReference type="PANTHER" id="PTHR35007">
    <property type="entry name" value="INTEGRAL MEMBRANE PROTEIN-RELATED"/>
    <property type="match status" value="1"/>
</dbReference>
<keyword evidence="1" id="KW-1133">Transmembrane helix</keyword>
<proteinExistence type="predicted"/>
<feature type="transmembrane region" description="Helical" evidence="1">
    <location>
        <begin position="276"/>
        <end position="299"/>
    </location>
</feature>
<protein>
    <recommendedName>
        <fullName evidence="4">Type II secretion system protein GspF domain-containing protein</fullName>
    </recommendedName>
</protein>
<dbReference type="RefSeq" id="WP_214058666.1">
    <property type="nucleotide sequence ID" value="NZ_BAAAHS010000177.1"/>
</dbReference>
<feature type="transmembrane region" description="Helical" evidence="1">
    <location>
        <begin position="118"/>
        <end position="142"/>
    </location>
</feature>
<dbReference type="PANTHER" id="PTHR35007:SF1">
    <property type="entry name" value="PILUS ASSEMBLY PROTEIN"/>
    <property type="match status" value="1"/>
</dbReference>
<gene>
    <name evidence="2" type="ORF">ENKNEFLB_01569</name>
</gene>
<keyword evidence="1" id="KW-0812">Transmembrane</keyword>